<evidence type="ECO:0000256" key="2">
    <source>
        <dbReference type="ARBA" id="ARBA00022490"/>
    </source>
</evidence>
<dbReference type="InterPro" id="IPR029045">
    <property type="entry name" value="ClpP/crotonase-like_dom_sf"/>
</dbReference>
<dbReference type="AlphaFoldDB" id="A0AAJ4T6U2"/>
<dbReference type="PANTHER" id="PTHR10381:SF70">
    <property type="entry name" value="ATP-DEPENDENT CLP PROTEASE PROTEOLYTIC SUBUNIT"/>
    <property type="match status" value="1"/>
</dbReference>
<evidence type="ECO:0000256" key="4">
    <source>
        <dbReference type="ARBA" id="ARBA00022801"/>
    </source>
</evidence>
<dbReference type="SUPFAM" id="SSF52096">
    <property type="entry name" value="ClpP/crotonase"/>
    <property type="match status" value="1"/>
</dbReference>
<dbReference type="Proteomes" id="UP000662821">
    <property type="component" value="Chromosome"/>
</dbReference>
<dbReference type="GO" id="GO:0006515">
    <property type="term" value="P:protein quality control for misfolded or incompletely synthesized proteins"/>
    <property type="evidence" value="ECO:0007669"/>
    <property type="project" value="TreeGrafter"/>
</dbReference>
<dbReference type="RefSeq" id="WP_151093368.1">
    <property type="nucleotide sequence ID" value="NZ_CP071520.1"/>
</dbReference>
<accession>A0AAJ4T6U2</accession>
<sequence length="283" mass="29742">MSLLQLPKINAAHGLSAIQFDMRPDALERWEPGIRAAADDDGPTISIYDRIGESYDGEGVTTKRISAALRNIGARDVTVNVNSPGGDFFQGVAIYNLLREHKAKVTVKVMGIAASAASVIAMAGDEILMGDGAFLMIHNAWAMAIGNRHDMIKASEQLAPFDAAMASVYAARSGLGAAEAAAMMDKESWIGAAQAVEQGFASGILEREQLGHDPEASADTKYLAMVEAAMARAGHSRSVRREAIKSLFSGMPGAAGKIATPSAGTKEVAASLQTLINNLKGKK</sequence>
<evidence type="ECO:0000256" key="1">
    <source>
        <dbReference type="ARBA" id="ARBA00007039"/>
    </source>
</evidence>
<dbReference type="EMBL" id="CP071520">
    <property type="protein sequence ID" value="QSX97969.1"/>
    <property type="molecule type" value="Genomic_DNA"/>
</dbReference>
<keyword evidence="4" id="KW-0378">Hydrolase</keyword>
<keyword evidence="5" id="KW-0720">Serine protease</keyword>
<dbReference type="InterPro" id="IPR023562">
    <property type="entry name" value="ClpP/TepA"/>
</dbReference>
<name>A0AAJ4T6U2_9BURK</name>
<dbReference type="GO" id="GO:0051117">
    <property type="term" value="F:ATPase binding"/>
    <property type="evidence" value="ECO:0007669"/>
    <property type="project" value="TreeGrafter"/>
</dbReference>
<evidence type="ECO:0000256" key="3">
    <source>
        <dbReference type="ARBA" id="ARBA00022670"/>
    </source>
</evidence>
<protein>
    <recommendedName>
        <fullName evidence="6">ATP-dependent Clp protease proteolytic subunit</fullName>
    </recommendedName>
</protein>
<dbReference type="PANTHER" id="PTHR10381">
    <property type="entry name" value="ATP-DEPENDENT CLP PROTEASE PROTEOLYTIC SUBUNIT"/>
    <property type="match status" value="1"/>
</dbReference>
<evidence type="ECO:0000256" key="6">
    <source>
        <dbReference type="RuleBase" id="RU003567"/>
    </source>
</evidence>
<dbReference type="Gene3D" id="3.90.226.10">
    <property type="entry name" value="2-enoyl-CoA Hydratase, Chain A, domain 1"/>
    <property type="match status" value="1"/>
</dbReference>
<dbReference type="CDD" id="cd07016">
    <property type="entry name" value="S14_ClpP_1"/>
    <property type="match status" value="1"/>
</dbReference>
<evidence type="ECO:0000256" key="5">
    <source>
        <dbReference type="ARBA" id="ARBA00022825"/>
    </source>
</evidence>
<dbReference type="NCBIfam" id="NF045542">
    <property type="entry name" value="Clp_rel_HeadMat"/>
    <property type="match status" value="1"/>
</dbReference>
<keyword evidence="2" id="KW-0963">Cytoplasm</keyword>
<evidence type="ECO:0000313" key="8">
    <source>
        <dbReference type="Proteomes" id="UP000662821"/>
    </source>
</evidence>
<evidence type="ECO:0000313" key="7">
    <source>
        <dbReference type="EMBL" id="QSX97969.1"/>
    </source>
</evidence>
<dbReference type="PRINTS" id="PR00127">
    <property type="entry name" value="CLPPROTEASEP"/>
</dbReference>
<dbReference type="GO" id="GO:0009368">
    <property type="term" value="C:endopeptidase Clp complex"/>
    <property type="evidence" value="ECO:0007669"/>
    <property type="project" value="TreeGrafter"/>
</dbReference>
<keyword evidence="3 7" id="KW-0645">Protease</keyword>
<reference evidence="7 8" key="1">
    <citation type="submission" date="2021-03" db="EMBL/GenBank/DDBJ databases">
        <title>Draft genome sequence of Janthinobacterium sp. strain PLB02 isolated from infected primmorphs (Lubomirskia baicalensis).</title>
        <authorList>
            <person name="Chernogor L.I."/>
            <person name="Belikov S.I."/>
            <person name="Petrushin I.S."/>
        </authorList>
    </citation>
    <scope>NUCLEOTIDE SEQUENCE [LARGE SCALE GENOMIC DNA]</scope>
    <source>
        <strain evidence="7 8">PLB02</strain>
    </source>
</reference>
<dbReference type="Pfam" id="PF00574">
    <property type="entry name" value="CLP_protease"/>
    <property type="match status" value="1"/>
</dbReference>
<gene>
    <name evidence="7" type="ORF">J3P46_08675</name>
</gene>
<comment type="similarity">
    <text evidence="1 6">Belongs to the peptidase S14 family.</text>
</comment>
<dbReference type="GO" id="GO:0004176">
    <property type="term" value="F:ATP-dependent peptidase activity"/>
    <property type="evidence" value="ECO:0007669"/>
    <property type="project" value="InterPro"/>
</dbReference>
<proteinExistence type="inferred from homology"/>
<dbReference type="GO" id="GO:0004252">
    <property type="term" value="F:serine-type endopeptidase activity"/>
    <property type="evidence" value="ECO:0007669"/>
    <property type="project" value="InterPro"/>
</dbReference>
<dbReference type="InterPro" id="IPR001907">
    <property type="entry name" value="ClpP"/>
</dbReference>
<organism evidence="7 8">
    <name type="scientific">Janthinobacterium lividum</name>
    <dbReference type="NCBI Taxonomy" id="29581"/>
    <lineage>
        <taxon>Bacteria</taxon>
        <taxon>Pseudomonadati</taxon>
        <taxon>Pseudomonadota</taxon>
        <taxon>Betaproteobacteria</taxon>
        <taxon>Burkholderiales</taxon>
        <taxon>Oxalobacteraceae</taxon>
        <taxon>Janthinobacterium</taxon>
    </lineage>
</organism>